<proteinExistence type="inferred from homology"/>
<dbReference type="PANTHER" id="PTHR35861:SF1">
    <property type="entry name" value="PHAGE TAIL SHEATH PROTEIN"/>
    <property type="match status" value="1"/>
</dbReference>
<comment type="similarity">
    <text evidence="1">Belongs to the myoviridae tail sheath protein family.</text>
</comment>
<organism evidence="4 5">
    <name type="scientific">Scytonema hofmannii PCC 7110</name>
    <dbReference type="NCBI Taxonomy" id="128403"/>
    <lineage>
        <taxon>Bacteria</taxon>
        <taxon>Bacillati</taxon>
        <taxon>Cyanobacteriota</taxon>
        <taxon>Cyanophyceae</taxon>
        <taxon>Nostocales</taxon>
        <taxon>Scytonemataceae</taxon>
        <taxon>Scytonema</taxon>
    </lineage>
</organism>
<evidence type="ECO:0000313" key="4">
    <source>
        <dbReference type="EMBL" id="KYC43633.1"/>
    </source>
</evidence>
<dbReference type="RefSeq" id="WP_033334836.1">
    <property type="nucleotide sequence ID" value="NZ_KQ976354.1"/>
</dbReference>
<feature type="domain" description="Tail sheath protein C-terminal" evidence="3">
    <location>
        <begin position="271"/>
        <end position="376"/>
    </location>
</feature>
<dbReference type="InterPro" id="IPR020287">
    <property type="entry name" value="Tail_sheath_C"/>
</dbReference>
<dbReference type="Pfam" id="PF17482">
    <property type="entry name" value="Phage_sheath_1C"/>
    <property type="match status" value="1"/>
</dbReference>
<dbReference type="OrthoDB" id="9767864at2"/>
<sequence>MMSAYRAPGVYREEIFLQPEAPLMTGIPGFIGIFNRLDNIAKPPANFPILLHRQREFEDSFTNTVTNVLGVKSEGYLQTAIRGFFENGGTRCYVVRVESLQESAFQQAIASLAPLTDLDLVAVPDVMLLTDENAILRVQQTVLQHCAEQGNRFAILDALPNRSTETIIAQRQQLTVSQPEPVNGALYYPWLTNASGRLIPPSGHVAGIFARSDRDRGVFKAPANEIIRDVLDLEKAIDNPTNAELNGQSINCLRGFPGRGIRLWGTRTLSRDTNWRYINVRRLFLTVGRAIERNQIGATFDPNAPQLWNRIQRELSAYLTQLWQEGALQGQTPAEAFYVKCDAETNPPEVRELGQVITEIGLAPATPAEFIVVRVIQRAGTTEIIPEL</sequence>
<dbReference type="Pfam" id="PF04984">
    <property type="entry name" value="Phage_sheath_1"/>
    <property type="match status" value="1"/>
</dbReference>
<dbReference type="EMBL" id="ANNX02000012">
    <property type="protein sequence ID" value="KYC43633.1"/>
    <property type="molecule type" value="Genomic_DNA"/>
</dbReference>
<evidence type="ECO:0000256" key="1">
    <source>
        <dbReference type="ARBA" id="ARBA00008005"/>
    </source>
</evidence>
<comment type="caution">
    <text evidence="4">The sequence shown here is derived from an EMBL/GenBank/DDBJ whole genome shotgun (WGS) entry which is preliminary data.</text>
</comment>
<gene>
    <name evidence="4" type="ORF">WA1_00210</name>
</gene>
<dbReference type="PANTHER" id="PTHR35861">
    <property type="match status" value="1"/>
</dbReference>
<dbReference type="AlphaFoldDB" id="A0A139XG51"/>
<name>A0A139XG51_9CYAN</name>
<feature type="domain" description="Tail sheath protein subtilisin-like" evidence="2">
    <location>
        <begin position="119"/>
        <end position="269"/>
    </location>
</feature>
<dbReference type="InterPro" id="IPR052042">
    <property type="entry name" value="Tail_sheath_structural"/>
</dbReference>
<reference evidence="4 5" key="1">
    <citation type="journal article" date="2013" name="Genome Biol. Evol.">
        <title>Genomes of Stigonematalean cyanobacteria (subsection V) and the evolution of oxygenic photosynthesis from prokaryotes to plastids.</title>
        <authorList>
            <person name="Dagan T."/>
            <person name="Roettger M."/>
            <person name="Stucken K."/>
            <person name="Landan G."/>
            <person name="Koch R."/>
            <person name="Major P."/>
            <person name="Gould S.B."/>
            <person name="Goremykin V.V."/>
            <person name="Rippka R."/>
            <person name="Tandeau de Marsac N."/>
            <person name="Gugger M."/>
            <person name="Lockhart P.J."/>
            <person name="Allen J.F."/>
            <person name="Brune I."/>
            <person name="Maus I."/>
            <person name="Puhler A."/>
            <person name="Martin W.F."/>
        </authorList>
    </citation>
    <scope>NUCLEOTIDE SEQUENCE [LARGE SCALE GENOMIC DNA]</scope>
    <source>
        <strain evidence="4 5">PCC 7110</strain>
    </source>
</reference>
<evidence type="ECO:0000313" key="5">
    <source>
        <dbReference type="Proteomes" id="UP000076925"/>
    </source>
</evidence>
<accession>A0A139XG51</accession>
<evidence type="ECO:0000259" key="3">
    <source>
        <dbReference type="Pfam" id="PF17482"/>
    </source>
</evidence>
<protein>
    <submittedName>
        <fullName evidence="4">Phage tail protein</fullName>
    </submittedName>
</protein>
<dbReference type="Proteomes" id="UP000076925">
    <property type="component" value="Unassembled WGS sequence"/>
</dbReference>
<dbReference type="STRING" id="128403.WA1_00210"/>
<evidence type="ECO:0000259" key="2">
    <source>
        <dbReference type="Pfam" id="PF04984"/>
    </source>
</evidence>
<dbReference type="InterPro" id="IPR035089">
    <property type="entry name" value="Phage_sheath_subtilisin"/>
</dbReference>
<keyword evidence="5" id="KW-1185">Reference proteome</keyword>
<dbReference type="Gene3D" id="3.40.50.11780">
    <property type="match status" value="1"/>
</dbReference>